<proteinExistence type="predicted"/>
<dbReference type="GeneID" id="39729559"/>
<organism evidence="3 4">
    <name type="scientific">Plasmodium gallinaceum</name>
    <dbReference type="NCBI Taxonomy" id="5849"/>
    <lineage>
        <taxon>Eukaryota</taxon>
        <taxon>Sar</taxon>
        <taxon>Alveolata</taxon>
        <taxon>Apicomplexa</taxon>
        <taxon>Aconoidasida</taxon>
        <taxon>Haemosporida</taxon>
        <taxon>Plasmodiidae</taxon>
        <taxon>Plasmodium</taxon>
        <taxon>Plasmodium (Haemamoeba)</taxon>
    </lineage>
</organism>
<feature type="transmembrane region" description="Helical" evidence="2">
    <location>
        <begin position="551"/>
        <end position="573"/>
    </location>
</feature>
<feature type="region of interest" description="Disordered" evidence="1">
    <location>
        <begin position="321"/>
        <end position="343"/>
    </location>
</feature>
<evidence type="ECO:0000256" key="1">
    <source>
        <dbReference type="SAM" id="MobiDB-lite"/>
    </source>
</evidence>
<keyword evidence="2" id="KW-0472">Membrane</keyword>
<gene>
    <name evidence="3" type="ORF">PGAL8A_00103400</name>
</gene>
<dbReference type="Proteomes" id="UP000220797">
    <property type="component" value="Unassembled WGS sequence"/>
</dbReference>
<accession>A0A1J1GLM4</accession>
<evidence type="ECO:0000256" key="2">
    <source>
        <dbReference type="SAM" id="Phobius"/>
    </source>
</evidence>
<evidence type="ECO:0000313" key="4">
    <source>
        <dbReference type="Proteomes" id="UP000220797"/>
    </source>
</evidence>
<dbReference type="EMBL" id="CVMV01000015">
    <property type="protein sequence ID" value="CRG93328.1"/>
    <property type="molecule type" value="Genomic_DNA"/>
</dbReference>
<feature type="compositionally biased region" description="Low complexity" evidence="1">
    <location>
        <begin position="469"/>
        <end position="480"/>
    </location>
</feature>
<keyword evidence="4" id="KW-1185">Reference proteome</keyword>
<feature type="region of interest" description="Disordered" evidence="1">
    <location>
        <begin position="462"/>
        <end position="486"/>
    </location>
</feature>
<protein>
    <submittedName>
        <fullName evidence="3">Uncharacterized protein</fullName>
    </submittedName>
</protein>
<dbReference type="AlphaFoldDB" id="A0A1J1GLM4"/>
<sequence length="574" mass="67659">MIIFINFILIFIFLYFINSIECFKNKLYLNILHLSQNEDEVKSKIDNVEIFDDGKNIDEVKKLIYPRIISYGDFSLNLDKNNENNKVERIELKCNNKYPDHLNHLKLKILKVLLITKTKKVGVTKYFKEFCKEGNSCYLTVQLDEDRNFVDNKIIHLKIINDNKKRDQSSNLYTNINKLKIFFVCEDVIHPYSIPTKSRDTSRYAFSHGQIAYIRCENHKTVKILKISGKESNGKFKTISKNKILSYCSQREICKVNMLDIYNDNEITDFVFYEVKYSCRISQVCRLCVENSVCELDKIYNQKKDVIQFENDMDDNENEIFNRLSPRNEDEDEDKNESEEKKKKKNIENLEYNVISIDLNRMVSVGNNSYHIYEICKCKEGFIQEGLACFKNENEDTRIEENSNNEEYGNIILNKEKNINKERIVENKNADTLENERAQDVMNKINEKENDRNKVNIKDSLNDEKEEINNPQNIQENSNDIIDDDSNENIHDFDEVVLNSKNKYYDKNKIEDNSNSNKSNNDLNIYNKIKTQINMDTKKIEAKSLGGTDSFSVLSFFHPLLFLLFFVSFFLSLY</sequence>
<name>A0A1J1GLM4_PLAGA</name>
<dbReference type="RefSeq" id="XP_028526150.1">
    <property type="nucleotide sequence ID" value="XM_028673021.1"/>
</dbReference>
<dbReference type="VEuPathDB" id="PlasmoDB:PGAL8A_00103400"/>
<keyword evidence="2" id="KW-0812">Transmembrane</keyword>
<evidence type="ECO:0000313" key="3">
    <source>
        <dbReference type="EMBL" id="CRG93328.1"/>
    </source>
</evidence>
<reference evidence="3" key="1">
    <citation type="submission" date="2015-04" db="EMBL/GenBank/DDBJ databases">
        <authorList>
            <consortium name="Pathogen Informatics"/>
        </authorList>
    </citation>
    <scope>NUCLEOTIDE SEQUENCE [LARGE SCALE GENOMIC DNA]</scope>
    <source>
        <strain evidence="3">8A</strain>
    </source>
</reference>
<dbReference type="OrthoDB" id="374963at2759"/>
<keyword evidence="2" id="KW-1133">Transmembrane helix</keyword>
<comment type="caution">
    <text evidence="3">The sequence shown here is derived from an EMBL/GenBank/DDBJ whole genome shotgun (WGS) entry which is preliminary data.</text>
</comment>